<dbReference type="AlphaFoldDB" id="A0A839EWW7"/>
<feature type="region of interest" description="Disordered" evidence="1">
    <location>
        <begin position="31"/>
        <end position="57"/>
    </location>
</feature>
<comment type="caution">
    <text evidence="3">The sequence shown here is derived from an EMBL/GenBank/DDBJ whole genome shotgun (WGS) entry which is preliminary data.</text>
</comment>
<dbReference type="EMBL" id="JACGXL010000002">
    <property type="protein sequence ID" value="MBA8887123.1"/>
    <property type="molecule type" value="Genomic_DNA"/>
</dbReference>
<sequence>MANDSSAAHPPLRARLRRALVAAALVGLSTAGAQPDDHSQHARPPFTPGQGSSTPLQRVAAACEANVYAGQPLALRTLLPQGNDAPQAAPPKPPKGTVFRDRAGTCVVRATAHDVEPPPTFARNDYSRRQPFNADSSLILVYSSGGYWHLYDANTLRYLKRLDGPAGDAEPQWHATDPNTLYYLPTNGGLKLYALDIRDNQSRVAADFSGRLPWPDATHVWTKDEGSPSADGRYWGFQAEAGNEFAIRGYVVYDLEADRIVGTRATSVRPDHVSMSPSGRWFTSSGDDEGTWAWSPDFRTKKKLHHKSEHSDLAIGANGHDLYVSVDFQSARGDVFFVDIDACPSVPASAPAAGVAECPRTLLFPTYIDGAHASLHFSGKAFANPGWVVVSSYDTQRTRSGTWPWYTNKIFAVELAPRPRMVTLGYHEVTRYAGYWTEPHAAPNRTLGRVMFNSNWDTTSADDVDDYMIVLRDRAIPLAARAAAPAAIAGRAR</sequence>
<reference evidence="3 4" key="1">
    <citation type="submission" date="2020-07" db="EMBL/GenBank/DDBJ databases">
        <title>Genomic Encyclopedia of Type Strains, Phase IV (KMG-V): Genome sequencing to study the core and pangenomes of soil and plant-associated prokaryotes.</title>
        <authorList>
            <person name="Whitman W."/>
        </authorList>
    </citation>
    <scope>NUCLEOTIDE SEQUENCE [LARGE SCALE GENOMIC DNA]</scope>
    <source>
        <strain evidence="3 4">RH2WT43</strain>
    </source>
</reference>
<protein>
    <recommendedName>
        <fullName evidence="5">WD40 repeat protein</fullName>
    </recommendedName>
</protein>
<feature type="signal peptide" evidence="2">
    <location>
        <begin position="1"/>
        <end position="33"/>
    </location>
</feature>
<dbReference type="Proteomes" id="UP000550401">
    <property type="component" value="Unassembled WGS sequence"/>
</dbReference>
<organism evidence="3 4">
    <name type="scientific">Dokdonella fugitiva</name>
    <dbReference type="NCBI Taxonomy" id="328517"/>
    <lineage>
        <taxon>Bacteria</taxon>
        <taxon>Pseudomonadati</taxon>
        <taxon>Pseudomonadota</taxon>
        <taxon>Gammaproteobacteria</taxon>
        <taxon>Lysobacterales</taxon>
        <taxon>Rhodanobacteraceae</taxon>
        <taxon>Dokdonella</taxon>
    </lineage>
</organism>
<accession>A0A839EWW7</accession>
<dbReference type="RefSeq" id="WP_182530221.1">
    <property type="nucleotide sequence ID" value="NZ_JACGXL010000002.1"/>
</dbReference>
<evidence type="ECO:0008006" key="5">
    <source>
        <dbReference type="Google" id="ProtNLM"/>
    </source>
</evidence>
<keyword evidence="4" id="KW-1185">Reference proteome</keyword>
<evidence type="ECO:0000313" key="3">
    <source>
        <dbReference type="EMBL" id="MBA8887123.1"/>
    </source>
</evidence>
<name>A0A839EWW7_9GAMM</name>
<keyword evidence="2" id="KW-0732">Signal</keyword>
<dbReference type="SUPFAM" id="SSF63829">
    <property type="entry name" value="Calcium-dependent phosphotriesterase"/>
    <property type="match status" value="1"/>
</dbReference>
<feature type="chain" id="PRO_5032778229" description="WD40 repeat protein" evidence="2">
    <location>
        <begin position="34"/>
        <end position="493"/>
    </location>
</feature>
<gene>
    <name evidence="3" type="ORF">FHW12_001337</name>
</gene>
<proteinExistence type="predicted"/>
<evidence type="ECO:0000256" key="2">
    <source>
        <dbReference type="SAM" id="SignalP"/>
    </source>
</evidence>
<evidence type="ECO:0000256" key="1">
    <source>
        <dbReference type="SAM" id="MobiDB-lite"/>
    </source>
</evidence>
<evidence type="ECO:0000313" key="4">
    <source>
        <dbReference type="Proteomes" id="UP000550401"/>
    </source>
</evidence>